<accession>A0A242K3H0</accession>
<reference evidence="2" key="3">
    <citation type="submission" date="2024-03" db="EMBL/GenBank/DDBJ databases">
        <title>The Genome Sequence of Enterococcus sp. DIV0242b.</title>
        <authorList>
            <consortium name="The Broad Institute Genomics Platform"/>
            <consortium name="The Broad Institute Microbial Omics Core"/>
            <consortium name="The Broad Institute Genomic Center for Infectious Diseases"/>
            <person name="Earl A."/>
            <person name="Manson A."/>
            <person name="Gilmore M."/>
            <person name="Schwartman J."/>
            <person name="Shea T."/>
            <person name="Abouelleil A."/>
            <person name="Cao P."/>
            <person name="Chapman S."/>
            <person name="Cusick C."/>
            <person name="Young S."/>
            <person name="Neafsey D."/>
            <person name="Nusbaum C."/>
            <person name="Birren B."/>
        </authorList>
    </citation>
    <scope>NUCLEOTIDE SEQUENCE</scope>
    <source>
        <strain evidence="2">9E7_DIV0242</strain>
    </source>
</reference>
<dbReference type="EMBL" id="CP147247">
    <property type="protein sequence ID" value="WYJ90159.1"/>
    <property type="molecule type" value="Genomic_DNA"/>
</dbReference>
<name>A0A242K3H0_9ENTE</name>
<evidence type="ECO:0000313" key="1">
    <source>
        <dbReference type="EMBL" id="OTP13451.1"/>
    </source>
</evidence>
<evidence type="ECO:0000313" key="2">
    <source>
        <dbReference type="EMBL" id="WYJ90159.1"/>
    </source>
</evidence>
<protein>
    <submittedName>
        <fullName evidence="1">Uncharacterized protein</fullName>
    </submittedName>
</protein>
<organism evidence="1">
    <name type="scientific">Candidatus Enterococcus clewellii</name>
    <dbReference type="NCBI Taxonomy" id="1834193"/>
    <lineage>
        <taxon>Bacteria</taxon>
        <taxon>Bacillati</taxon>
        <taxon>Bacillota</taxon>
        <taxon>Bacilli</taxon>
        <taxon>Lactobacillales</taxon>
        <taxon>Enterococcaceae</taxon>
        <taxon>Enterococcus</taxon>
    </lineage>
</organism>
<proteinExistence type="predicted"/>
<dbReference type="Proteomes" id="UP000195141">
    <property type="component" value="Chromosome"/>
</dbReference>
<sequence length="62" mass="7224">MVNKFEELLEQLASGEIDELKVSNDEFFLFREAWTKREDRTSIVGEATHGGHVTYRYAKEDS</sequence>
<dbReference type="AlphaFoldDB" id="A0A242K3H0"/>
<reference evidence="1" key="1">
    <citation type="submission" date="2017-05" db="EMBL/GenBank/DDBJ databases">
        <title>The Genome Sequence of Enterococcus sp. 9E7_DIV0242.</title>
        <authorList>
            <consortium name="The Broad Institute Genomics Platform"/>
            <consortium name="The Broad Institute Genomic Center for Infectious Diseases"/>
            <person name="Earl A."/>
            <person name="Manson A."/>
            <person name="Schwartman J."/>
            <person name="Gilmore M."/>
            <person name="Abouelleil A."/>
            <person name="Cao P."/>
            <person name="Chapman S."/>
            <person name="Cusick C."/>
            <person name="Shea T."/>
            <person name="Young S."/>
            <person name="Neafsey D."/>
            <person name="Nusbaum C."/>
            <person name="Birren B."/>
        </authorList>
    </citation>
    <scope>NUCLEOTIDE SEQUENCE [LARGE SCALE GENOMIC DNA]</scope>
    <source>
        <strain evidence="1">9E7_DIV0242</strain>
    </source>
</reference>
<gene>
    <name evidence="2" type="ORF">A5888_001887</name>
    <name evidence="1" type="ORF">A5888_002929</name>
</gene>
<reference evidence="2" key="2">
    <citation type="submission" date="2017-05" db="EMBL/GenBank/DDBJ databases">
        <authorList>
            <consortium name="The Broad Institute Genomics Platform"/>
            <consortium name="The Broad Institute Genomic Center for Infectious Diseases"/>
            <person name="Earl A."/>
            <person name="Manson A."/>
            <person name="Schwartman J."/>
            <person name="Gilmore M."/>
            <person name="Abouelleil A."/>
            <person name="Cao P."/>
            <person name="Chapman S."/>
            <person name="Cusick C."/>
            <person name="Shea T."/>
            <person name="Young S."/>
            <person name="Neafsey D."/>
            <person name="Nusbaum C."/>
            <person name="Birren B."/>
        </authorList>
    </citation>
    <scope>NUCLEOTIDE SEQUENCE</scope>
    <source>
        <strain evidence="2">9E7_DIV0242</strain>
    </source>
</reference>
<keyword evidence="3" id="KW-1185">Reference proteome</keyword>
<evidence type="ECO:0000313" key="3">
    <source>
        <dbReference type="Proteomes" id="UP000195141"/>
    </source>
</evidence>
<dbReference type="RefSeq" id="WP_422389735.1">
    <property type="nucleotide sequence ID" value="NZ_CP147247.1"/>
</dbReference>
<dbReference type="EMBL" id="NGMM01000005">
    <property type="protein sequence ID" value="OTP13451.1"/>
    <property type="molecule type" value="Genomic_DNA"/>
</dbReference>